<dbReference type="InterPro" id="IPR045221">
    <property type="entry name" value="Sphingomyelin_synth-like"/>
</dbReference>
<sequence>MSEHNTFLPHLLPPLHEHSIPSIDCNDSPRSFDTLLSKTEVNEHAQHSEDTHFTIQILQPDVSLHNSPSFTLNQRNFIQSISISNESNNMNSSPRSSAHSSCSKYSFLFPPLIRFVFACTFFFTSSFLTRFITMHILVPSVDLTQTPLHDILLDRISSPFPEAFKITECITAVLAFLMVLLSCFNRTHRFNILARFLLLDGVLLILRIIVMSSTILSIPNANDVTKCHTLQQMPLKERLFGTSASKNEQETTVIGYTCGDYMFSGHTCAVTLCTFFVLYYSSTTYSFQSSSSRIGRRIWLGMRIVVVCVLISGCIMGLFCIVWSKEHYTADVVVACLLTVLLCMLYHYQLHLYCQVKAMKLQSMNEEEHSTSLENNVCKEKKRSSSNPLNWLTCWFFSWFEYDMTYEELLKSNEFDLKPLEWIGKVWKYIQSLFFRGMIPHQEEEIGNS</sequence>
<keyword evidence="4 9" id="KW-0812">Transmembrane</keyword>
<keyword evidence="6 9" id="KW-1133">Transmembrane helix</keyword>
<dbReference type="GeneID" id="68101202"/>
<comment type="similarity">
    <text evidence="2">Belongs to the sphingomyelin synthase family.</text>
</comment>
<dbReference type="RefSeq" id="XP_044545388.1">
    <property type="nucleotide sequence ID" value="XM_044698858.1"/>
</dbReference>
<keyword evidence="12" id="KW-1185">Reference proteome</keyword>
<dbReference type="PANTHER" id="PTHR21290">
    <property type="entry name" value="SPHINGOMYELIN SYNTHETASE"/>
    <property type="match status" value="1"/>
</dbReference>
<feature type="transmembrane region" description="Helical" evidence="9">
    <location>
        <begin position="112"/>
        <end position="138"/>
    </location>
</feature>
<organism evidence="11 12">
    <name type="scientific">Naegleria lovaniensis</name>
    <name type="common">Amoeba</name>
    <dbReference type="NCBI Taxonomy" id="51637"/>
    <lineage>
        <taxon>Eukaryota</taxon>
        <taxon>Discoba</taxon>
        <taxon>Heterolobosea</taxon>
        <taxon>Tetramitia</taxon>
        <taxon>Eutetramitia</taxon>
        <taxon>Vahlkampfiidae</taxon>
        <taxon>Naegleria</taxon>
    </lineage>
</organism>
<comment type="subcellular location">
    <subcellularLocation>
        <location evidence="1">Membrane</location>
        <topology evidence="1">Multi-pass membrane protein</topology>
    </subcellularLocation>
</comment>
<proteinExistence type="inferred from homology"/>
<evidence type="ECO:0000256" key="3">
    <source>
        <dbReference type="ARBA" id="ARBA00022679"/>
    </source>
</evidence>
<reference evidence="11 12" key="1">
    <citation type="journal article" date="2018" name="BMC Genomics">
        <title>The genome of Naegleria lovaniensis, the basis for a comparative approach to unravel pathogenicity factors of the human pathogenic amoeba N. fowleri.</title>
        <authorList>
            <person name="Liechti N."/>
            <person name="Schurch N."/>
            <person name="Bruggmann R."/>
            <person name="Wittwer M."/>
        </authorList>
    </citation>
    <scope>NUCLEOTIDE SEQUENCE [LARGE SCALE GENOMIC DNA]</scope>
    <source>
        <strain evidence="11 12">ATCC 30569</strain>
    </source>
</reference>
<dbReference type="GO" id="GO:0005886">
    <property type="term" value="C:plasma membrane"/>
    <property type="evidence" value="ECO:0007669"/>
    <property type="project" value="TreeGrafter"/>
</dbReference>
<feature type="transmembrane region" description="Helical" evidence="9">
    <location>
        <begin position="196"/>
        <end position="216"/>
    </location>
</feature>
<dbReference type="GO" id="GO:0046513">
    <property type="term" value="P:ceramide biosynthetic process"/>
    <property type="evidence" value="ECO:0007669"/>
    <property type="project" value="TreeGrafter"/>
</dbReference>
<evidence type="ECO:0000259" key="10">
    <source>
        <dbReference type="Pfam" id="PF14360"/>
    </source>
</evidence>
<feature type="transmembrane region" description="Helical" evidence="9">
    <location>
        <begin position="163"/>
        <end position="184"/>
    </location>
</feature>
<dbReference type="Gene3D" id="1.20.144.10">
    <property type="entry name" value="Phosphatidic acid phosphatase type 2/haloperoxidase"/>
    <property type="match status" value="1"/>
</dbReference>
<gene>
    <name evidence="11" type="ORF">C9374_008748</name>
</gene>
<keyword evidence="8 9" id="KW-0472">Membrane</keyword>
<accession>A0AA88GKH9</accession>
<evidence type="ECO:0000256" key="7">
    <source>
        <dbReference type="ARBA" id="ARBA00023098"/>
    </source>
</evidence>
<dbReference type="GO" id="GO:0047493">
    <property type="term" value="F:ceramide cholinephosphotransferase activity"/>
    <property type="evidence" value="ECO:0007669"/>
    <property type="project" value="TreeGrafter"/>
</dbReference>
<dbReference type="EMBL" id="PYSW02000035">
    <property type="protein sequence ID" value="KAG2378126.1"/>
    <property type="molecule type" value="Genomic_DNA"/>
</dbReference>
<evidence type="ECO:0000256" key="1">
    <source>
        <dbReference type="ARBA" id="ARBA00004141"/>
    </source>
</evidence>
<keyword evidence="7" id="KW-0443">Lipid metabolism</keyword>
<evidence type="ECO:0000256" key="4">
    <source>
        <dbReference type="ARBA" id="ARBA00022692"/>
    </source>
</evidence>
<dbReference type="Proteomes" id="UP000816034">
    <property type="component" value="Unassembled WGS sequence"/>
</dbReference>
<dbReference type="GO" id="GO:0000139">
    <property type="term" value="C:Golgi membrane"/>
    <property type="evidence" value="ECO:0007669"/>
    <property type="project" value="TreeGrafter"/>
</dbReference>
<feature type="transmembrane region" description="Helical" evidence="9">
    <location>
        <begin position="261"/>
        <end position="280"/>
    </location>
</feature>
<keyword evidence="5" id="KW-0746">Sphingolipid metabolism</keyword>
<name>A0AA88GKH9_NAELO</name>
<dbReference type="PANTHER" id="PTHR21290:SF25">
    <property type="entry name" value="SPHINGOMYELIN SYNTHASE-RELATED PROTEIN 1"/>
    <property type="match status" value="1"/>
</dbReference>
<keyword evidence="3" id="KW-0808">Transferase</keyword>
<evidence type="ECO:0000256" key="8">
    <source>
        <dbReference type="ARBA" id="ARBA00023136"/>
    </source>
</evidence>
<dbReference type="InterPro" id="IPR025749">
    <property type="entry name" value="Sphingomyelin_synth-like_dom"/>
</dbReference>
<protein>
    <recommendedName>
        <fullName evidence="10">Sphingomyelin synthase-like domain-containing protein</fullName>
    </recommendedName>
</protein>
<dbReference type="AlphaFoldDB" id="A0AA88GKH9"/>
<feature type="domain" description="Sphingomyelin synthase-like" evidence="10">
    <location>
        <begin position="257"/>
        <end position="348"/>
    </location>
</feature>
<evidence type="ECO:0000256" key="2">
    <source>
        <dbReference type="ARBA" id="ARBA00005441"/>
    </source>
</evidence>
<feature type="transmembrane region" description="Helical" evidence="9">
    <location>
        <begin position="330"/>
        <end position="350"/>
    </location>
</feature>
<evidence type="ECO:0000256" key="5">
    <source>
        <dbReference type="ARBA" id="ARBA00022919"/>
    </source>
</evidence>
<evidence type="ECO:0000313" key="12">
    <source>
        <dbReference type="Proteomes" id="UP000816034"/>
    </source>
</evidence>
<evidence type="ECO:0000313" key="11">
    <source>
        <dbReference type="EMBL" id="KAG2378126.1"/>
    </source>
</evidence>
<comment type="caution">
    <text evidence="11">The sequence shown here is derived from an EMBL/GenBank/DDBJ whole genome shotgun (WGS) entry which is preliminary data.</text>
</comment>
<dbReference type="GO" id="GO:0033188">
    <property type="term" value="F:sphingomyelin synthase activity"/>
    <property type="evidence" value="ECO:0007669"/>
    <property type="project" value="TreeGrafter"/>
</dbReference>
<evidence type="ECO:0000256" key="9">
    <source>
        <dbReference type="SAM" id="Phobius"/>
    </source>
</evidence>
<dbReference type="GO" id="GO:0005789">
    <property type="term" value="C:endoplasmic reticulum membrane"/>
    <property type="evidence" value="ECO:0007669"/>
    <property type="project" value="TreeGrafter"/>
</dbReference>
<evidence type="ECO:0000256" key="6">
    <source>
        <dbReference type="ARBA" id="ARBA00022989"/>
    </source>
</evidence>
<dbReference type="Pfam" id="PF14360">
    <property type="entry name" value="PAP2_C"/>
    <property type="match status" value="1"/>
</dbReference>
<feature type="transmembrane region" description="Helical" evidence="9">
    <location>
        <begin position="300"/>
        <end position="324"/>
    </location>
</feature>